<feature type="region of interest" description="Disordered" evidence="1">
    <location>
        <begin position="934"/>
        <end position="988"/>
    </location>
</feature>
<feature type="compositionally biased region" description="Basic and acidic residues" evidence="1">
    <location>
        <begin position="1000"/>
        <end position="1020"/>
    </location>
</feature>
<evidence type="ECO:0000313" key="2">
    <source>
        <dbReference type="EMBL" id="KAK6512561.1"/>
    </source>
</evidence>
<dbReference type="EMBL" id="JAVHJL010000001">
    <property type="protein sequence ID" value="KAK6512561.1"/>
    <property type="molecule type" value="Genomic_DNA"/>
</dbReference>
<proteinExistence type="predicted"/>
<comment type="caution">
    <text evidence="2">The sequence shown here is derived from an EMBL/GenBank/DDBJ whole genome shotgun (WGS) entry which is preliminary data.</text>
</comment>
<feature type="compositionally biased region" description="Low complexity" evidence="1">
    <location>
        <begin position="418"/>
        <end position="436"/>
    </location>
</feature>
<feature type="compositionally biased region" description="Basic and acidic residues" evidence="1">
    <location>
        <begin position="798"/>
        <end position="831"/>
    </location>
</feature>
<feature type="compositionally biased region" description="Acidic residues" evidence="1">
    <location>
        <begin position="1066"/>
        <end position="1122"/>
    </location>
</feature>
<accession>A0AAV9WQV1</accession>
<evidence type="ECO:0000313" key="3">
    <source>
        <dbReference type="Proteomes" id="UP001370758"/>
    </source>
</evidence>
<feature type="region of interest" description="Disordered" evidence="1">
    <location>
        <begin position="732"/>
        <end position="777"/>
    </location>
</feature>
<name>A0AAV9WQV1_9PEZI</name>
<reference evidence="2 3" key="1">
    <citation type="submission" date="2023-08" db="EMBL/GenBank/DDBJ databases">
        <authorList>
            <person name="Palmer J.M."/>
        </authorList>
    </citation>
    <scope>NUCLEOTIDE SEQUENCE [LARGE SCALE GENOMIC DNA]</scope>
    <source>
        <strain evidence="2 3">TWF481</strain>
    </source>
</reference>
<feature type="compositionally biased region" description="Low complexity" evidence="1">
    <location>
        <begin position="383"/>
        <end position="398"/>
    </location>
</feature>
<feature type="compositionally biased region" description="Basic and acidic residues" evidence="1">
    <location>
        <begin position="962"/>
        <end position="972"/>
    </location>
</feature>
<feature type="region of interest" description="Disordered" evidence="1">
    <location>
        <begin position="576"/>
        <end position="600"/>
    </location>
</feature>
<gene>
    <name evidence="2" type="ORF">TWF481_001446</name>
</gene>
<feature type="region of interest" description="Disordered" evidence="1">
    <location>
        <begin position="383"/>
        <end position="442"/>
    </location>
</feature>
<feature type="region of interest" description="Disordered" evidence="1">
    <location>
        <begin position="798"/>
        <end position="848"/>
    </location>
</feature>
<feature type="compositionally biased region" description="Acidic residues" evidence="1">
    <location>
        <begin position="832"/>
        <end position="844"/>
    </location>
</feature>
<evidence type="ECO:0000256" key="1">
    <source>
        <dbReference type="SAM" id="MobiDB-lite"/>
    </source>
</evidence>
<dbReference type="Proteomes" id="UP001370758">
    <property type="component" value="Unassembled WGS sequence"/>
</dbReference>
<feature type="compositionally biased region" description="Basic and acidic residues" evidence="1">
    <location>
        <begin position="1182"/>
        <end position="1193"/>
    </location>
</feature>
<protein>
    <submittedName>
        <fullName evidence="2">Uncharacterized protein</fullName>
    </submittedName>
</protein>
<feature type="compositionally biased region" description="Acidic residues" evidence="1">
    <location>
        <begin position="1162"/>
        <end position="1181"/>
    </location>
</feature>
<feature type="region of interest" description="Disordered" evidence="1">
    <location>
        <begin position="186"/>
        <end position="238"/>
    </location>
</feature>
<feature type="region of interest" description="Disordered" evidence="1">
    <location>
        <begin position="282"/>
        <end position="317"/>
    </location>
</feature>
<feature type="region of interest" description="Disordered" evidence="1">
    <location>
        <begin position="1217"/>
        <end position="1264"/>
    </location>
</feature>
<feature type="compositionally biased region" description="Acidic residues" evidence="1">
    <location>
        <begin position="736"/>
        <end position="776"/>
    </location>
</feature>
<feature type="compositionally biased region" description="Acidic residues" evidence="1">
    <location>
        <begin position="1220"/>
        <end position="1261"/>
    </location>
</feature>
<keyword evidence="3" id="KW-1185">Reference proteome</keyword>
<feature type="compositionally biased region" description="Acidic residues" evidence="1">
    <location>
        <begin position="942"/>
        <end position="957"/>
    </location>
</feature>
<feature type="compositionally biased region" description="Polar residues" evidence="1">
    <location>
        <begin position="290"/>
        <end position="299"/>
    </location>
</feature>
<feature type="region of interest" description="Disordered" evidence="1">
    <location>
        <begin position="1000"/>
        <end position="1203"/>
    </location>
</feature>
<feature type="compositionally biased region" description="Basic and acidic residues" evidence="1">
    <location>
        <begin position="303"/>
        <end position="313"/>
    </location>
</feature>
<sequence>MGHSQSKYWTHPLVYKEPTYKERRENWLPNWFWISDTIGQPYRFRTLRFYFDRSDPGSLVKQLRKHWMAGIIVWKCPISALKSKDRNTRLSELTGKMYLIDWDDMPNEIVNEGVWCGAIYPTWAGEWARLYVGCPELWEYHPQHPTFWPDTYTPGIREERRLRALQMANSYWESRRVSEWLAATEDGGSEIGTQPQDPYDLPPSYEEATSEYNGENPYERESYTTYATLPPDSGAREDEEGSYITELATWNLEYKFIPYHKWPQEVFAQELTDKLRDAIAKSRNEGPYSTPRSSTSSVDIYTEDTRGPPDQKDGYTTPAHSIYIPVVKGRVEISDGSYEILDNLSKIEKDFGNPAERVLQYRLTELYSKTAFPDWEEEPEWLSCSVSSPNSESSDSSSLHCFGESKNDYPPPYPSSPSPSISSSSSSSDSNPSYSPTNPLRPKVAFVVEEKPPREDDHPANRVTEEDIIPTSREGFYCYVPNIDWVHAEYRHLVQTGNLPKENYEEAIDRGTRGFICIFSRHVDACEFVPPPPLVDSQRRLLRYMKYSIDNNPWEGEDTNHFFEHMHAAREFEFSDGDSMSPQLLDSDTESEYCSDTETSPKTKCRKPKFNEDDFRPVGPEEFLIPELSPYIIEKRTAMQRYVDSMVDDWKFRGYYDYWGKKGRRVKGHFLCVPLGIYHTIGVNHAYESPEWRVDTTRRYFSRLMQLAWPLPSEREIKFLKGYAPLGRTVCTDVWSDSDDEDDEEEDDEEDEDEDENENEEKEGEGEEDMDNEDEGGNLKRKFQVFRKWYSKKYQNKCKESDRQGEEEGRDQDEGQREKEQEEIMENKGEFEEPESEDLVEGGEEEQKIKDRFDFREIDVWARVPPLQGTDEEAEKLMLEAEVAILKKYRRDAEPGSRKHWKWWYMRDRVRFAMRKEWLQMIDRFWQARAEQEAESSRVEELEGDESDFYDDSEDSDSPFPSRDRLPDEDMVTHPGTPPPEREGPHLRWELYDYQIDREYNEGYREDKNASERPKGEQTETKQPGLLWSKYEYSIDGGYNYRHKRSTSSFSQAHLEESGSEAYEYSSDDSEEYEDEDEDVSEYDEDERDSEDDSGYDAEDSSEDDSAYDDDDYGPDGDYESNPEDHFDPSDWNQYPIHYGEIDNEYVPMEERPKRDKKSSEDGPEGFEEEGSQEEKEEDSSEKDYSRRVHCPERYYPGELDYEEPYYPYVYCEGFNRETEEGERSDESDSESDGSKDEEAEESEDDADDEESEDEESGDDFENIRYFPVWRQKVFNGFPYRTYTRRPPPRFVSQSKHWDWLCHL</sequence>
<organism evidence="2 3">
    <name type="scientific">Arthrobotrys musiformis</name>
    <dbReference type="NCBI Taxonomy" id="47236"/>
    <lineage>
        <taxon>Eukaryota</taxon>
        <taxon>Fungi</taxon>
        <taxon>Dikarya</taxon>
        <taxon>Ascomycota</taxon>
        <taxon>Pezizomycotina</taxon>
        <taxon>Orbiliomycetes</taxon>
        <taxon>Orbiliales</taxon>
        <taxon>Orbiliaceae</taxon>
        <taxon>Arthrobotrys</taxon>
    </lineage>
</organism>
<feature type="compositionally biased region" description="Basic and acidic residues" evidence="1">
    <location>
        <begin position="1149"/>
        <end position="1161"/>
    </location>
</feature>